<proteinExistence type="predicted"/>
<evidence type="ECO:0000313" key="3">
    <source>
        <dbReference type="EMBL" id="MDP8147514.1"/>
    </source>
</evidence>
<feature type="chain" id="PRO_5043925274" evidence="1">
    <location>
        <begin position="25"/>
        <end position="264"/>
    </location>
</feature>
<dbReference type="CDD" id="cd16329">
    <property type="entry name" value="LolA_like"/>
    <property type="match status" value="1"/>
</dbReference>
<dbReference type="InterPro" id="IPR033399">
    <property type="entry name" value="TP_0789-like"/>
</dbReference>
<feature type="signal peptide" evidence="1">
    <location>
        <begin position="1"/>
        <end position="24"/>
    </location>
</feature>
<sequence length="264" mass="30231">MKTNMVKNTALVITGLTMSLSTWAISANEIIHKSNLAAVYPANDGKTEARMMIVDNQGRKQMRQFYILRKNVTKGGDQKYFVVFTKPSDVARTTFLVDKHPGKEDDRWLYLPALDLVKRIAAGDKRTSFVGSTFFYEDISGRDVNADSYSIEKETDKQWILKAVPKSRTGVEFNYFTVAIDKDTYLPREAKYYDNSGKLYRRITGSNIKNMDGFPTLTQIKAENLNDKSYSITQMRNVKYNVNLPNSVFTEGALRMPPNQWLRK</sequence>
<reference evidence="3 4" key="1">
    <citation type="journal article" date="2023" name="Front. Microbiol.">
        <title>Phylogeography and host specificity of Pasteurellaceae pathogenic to sea-farmed fish in the north-east Atlantic.</title>
        <authorList>
            <person name="Gulla S."/>
            <person name="Colquhoun D.J."/>
            <person name="Olsen A.B."/>
            <person name="Spilsberg B."/>
            <person name="Lagesen K."/>
            <person name="Aakesson C.P."/>
            <person name="Strom S."/>
            <person name="Manji F."/>
            <person name="Birkbeck T.H."/>
            <person name="Nilsen H.K."/>
        </authorList>
    </citation>
    <scope>NUCLEOTIDE SEQUENCE [LARGE SCALE GENOMIC DNA]</scope>
    <source>
        <strain evidence="3 4">NVIB3131</strain>
    </source>
</reference>
<dbReference type="Gene3D" id="2.50.20.10">
    <property type="entry name" value="Lipoprotein localisation LolA/LolB/LppX"/>
    <property type="match status" value="1"/>
</dbReference>
<accession>A0AAW8CC22</accession>
<evidence type="ECO:0000256" key="1">
    <source>
        <dbReference type="SAM" id="SignalP"/>
    </source>
</evidence>
<keyword evidence="4" id="KW-1185">Reference proteome</keyword>
<dbReference type="Pfam" id="PF17131">
    <property type="entry name" value="LolA_like"/>
    <property type="match status" value="1"/>
</dbReference>
<feature type="domain" description="Uncharacterized protein TP-0789" evidence="2">
    <location>
        <begin position="76"/>
        <end position="255"/>
    </location>
</feature>
<dbReference type="RefSeq" id="WP_306347619.1">
    <property type="nucleotide sequence ID" value="NZ_JASAVU010000017.1"/>
</dbReference>
<organism evidence="3 4">
    <name type="scientific">Phocoenobacter atlanticus subsp. atlanticus</name>
    <dbReference type="NCBI Taxonomy" id="3061285"/>
    <lineage>
        <taxon>Bacteria</taxon>
        <taxon>Pseudomonadati</taxon>
        <taxon>Pseudomonadota</taxon>
        <taxon>Gammaproteobacteria</taxon>
        <taxon>Pasteurellales</taxon>
        <taxon>Pasteurellaceae</taxon>
        <taxon>Phocoenobacter</taxon>
        <taxon>Phocoenobacter atlanticus</taxon>
    </lineage>
</organism>
<gene>
    <name evidence="3" type="ORF">QJU57_00265</name>
</gene>
<dbReference type="AlphaFoldDB" id="A0AAW8CC22"/>
<keyword evidence="3" id="KW-0449">Lipoprotein</keyword>
<dbReference type="EMBL" id="JASAXT010000001">
    <property type="protein sequence ID" value="MDP8147514.1"/>
    <property type="molecule type" value="Genomic_DNA"/>
</dbReference>
<evidence type="ECO:0000259" key="2">
    <source>
        <dbReference type="Pfam" id="PF17131"/>
    </source>
</evidence>
<dbReference type="Proteomes" id="UP001226020">
    <property type="component" value="Unassembled WGS sequence"/>
</dbReference>
<name>A0AAW8CC22_9PAST</name>
<dbReference type="GeneID" id="300271775"/>
<comment type="caution">
    <text evidence="3">The sequence shown here is derived from an EMBL/GenBank/DDBJ whole genome shotgun (WGS) entry which is preliminary data.</text>
</comment>
<keyword evidence="1" id="KW-0732">Signal</keyword>
<protein>
    <submittedName>
        <fullName evidence="3">Outer membrane lipoprotein-sorting protein</fullName>
    </submittedName>
</protein>
<evidence type="ECO:0000313" key="4">
    <source>
        <dbReference type="Proteomes" id="UP001226020"/>
    </source>
</evidence>